<organism evidence="1">
    <name type="scientific">Anguilla anguilla</name>
    <name type="common">European freshwater eel</name>
    <name type="synonym">Muraena anguilla</name>
    <dbReference type="NCBI Taxonomy" id="7936"/>
    <lineage>
        <taxon>Eukaryota</taxon>
        <taxon>Metazoa</taxon>
        <taxon>Chordata</taxon>
        <taxon>Craniata</taxon>
        <taxon>Vertebrata</taxon>
        <taxon>Euteleostomi</taxon>
        <taxon>Actinopterygii</taxon>
        <taxon>Neopterygii</taxon>
        <taxon>Teleostei</taxon>
        <taxon>Anguilliformes</taxon>
        <taxon>Anguillidae</taxon>
        <taxon>Anguilla</taxon>
    </lineage>
</organism>
<dbReference type="EMBL" id="GBXM01057275">
    <property type="protein sequence ID" value="JAH51302.1"/>
    <property type="molecule type" value="Transcribed_RNA"/>
</dbReference>
<reference evidence="1" key="1">
    <citation type="submission" date="2014-11" db="EMBL/GenBank/DDBJ databases">
        <authorList>
            <person name="Amaro Gonzalez C."/>
        </authorList>
    </citation>
    <scope>NUCLEOTIDE SEQUENCE</scope>
</reference>
<evidence type="ECO:0000313" key="1">
    <source>
        <dbReference type="EMBL" id="JAH51302.1"/>
    </source>
</evidence>
<reference evidence="1" key="2">
    <citation type="journal article" date="2015" name="Fish Shellfish Immunol.">
        <title>Early steps in the European eel (Anguilla anguilla)-Vibrio vulnificus interaction in the gills: Role of the RtxA13 toxin.</title>
        <authorList>
            <person name="Callol A."/>
            <person name="Pajuelo D."/>
            <person name="Ebbesson L."/>
            <person name="Teles M."/>
            <person name="MacKenzie S."/>
            <person name="Amaro C."/>
        </authorList>
    </citation>
    <scope>NUCLEOTIDE SEQUENCE</scope>
</reference>
<sequence length="22" mass="2489">MTSAIVQLPFSKHKAVLVDYLQ</sequence>
<dbReference type="AlphaFoldDB" id="A0A0E9TD07"/>
<name>A0A0E9TD07_ANGAN</name>
<proteinExistence type="predicted"/>
<accession>A0A0E9TD07</accession>
<protein>
    <submittedName>
        <fullName evidence="1">Uncharacterized protein</fullName>
    </submittedName>
</protein>